<dbReference type="PIRSF" id="PIRSF000197">
    <property type="entry name" value="Bifunct_PutA"/>
    <property type="match status" value="1"/>
</dbReference>
<proteinExistence type="inferred from homology"/>
<comment type="catalytic activity">
    <reaction evidence="5">
        <text>L-glutamate 5-semialdehyde + NAD(+) + H2O = L-glutamate + NADH + 2 H(+)</text>
        <dbReference type="Rhea" id="RHEA:30235"/>
        <dbReference type="ChEBI" id="CHEBI:15377"/>
        <dbReference type="ChEBI" id="CHEBI:15378"/>
        <dbReference type="ChEBI" id="CHEBI:29985"/>
        <dbReference type="ChEBI" id="CHEBI:57540"/>
        <dbReference type="ChEBI" id="CHEBI:57945"/>
        <dbReference type="ChEBI" id="CHEBI:58066"/>
        <dbReference type="EC" id="1.2.1.88"/>
    </reaction>
</comment>
<dbReference type="RefSeq" id="WP_109093065.1">
    <property type="nucleotide sequence ID" value="NZ_QETB01000001.1"/>
</dbReference>
<dbReference type="Gene3D" id="3.40.605.10">
    <property type="entry name" value="Aldehyde Dehydrogenase, Chain A, domain 1"/>
    <property type="match status" value="1"/>
</dbReference>
<dbReference type="InterPro" id="IPR025703">
    <property type="entry name" value="Bifunct_PutA"/>
</dbReference>
<reference evidence="12" key="1">
    <citation type="submission" date="2018-05" db="EMBL/GenBank/DDBJ databases">
        <authorList>
            <person name="Li Y."/>
        </authorList>
    </citation>
    <scope>NUCLEOTIDE SEQUENCE [LARGE SCALE GENOMIC DNA]</scope>
    <source>
        <strain evidence="12">sk1b4</strain>
    </source>
</reference>
<dbReference type="SUPFAM" id="SSF51730">
    <property type="entry name" value="FAD-linked oxidoreductase"/>
    <property type="match status" value="1"/>
</dbReference>
<dbReference type="SUPFAM" id="SSF53720">
    <property type="entry name" value="ALDH-like"/>
    <property type="match status" value="1"/>
</dbReference>
<keyword evidence="3 8" id="KW-0560">Oxidoreductase</keyword>
<dbReference type="PROSITE" id="PS00070">
    <property type="entry name" value="ALDEHYDE_DEHYDR_CYS"/>
    <property type="match status" value="1"/>
</dbReference>
<comment type="pathway">
    <text evidence="1">Amino-acid degradation; L-proline degradation into L-glutamate; L-glutamate from L-proline: step 2/2.</text>
</comment>
<dbReference type="GO" id="GO:0010133">
    <property type="term" value="P:L-proline catabolic process to L-glutamate"/>
    <property type="evidence" value="ECO:0007669"/>
    <property type="project" value="InterPro"/>
</dbReference>
<dbReference type="InterPro" id="IPR050485">
    <property type="entry name" value="Proline_metab_enzyme"/>
</dbReference>
<evidence type="ECO:0000259" key="9">
    <source>
        <dbReference type="Pfam" id="PF00171"/>
    </source>
</evidence>
<evidence type="ECO:0000256" key="4">
    <source>
        <dbReference type="ARBA" id="ARBA00023027"/>
    </source>
</evidence>
<evidence type="ECO:0000256" key="8">
    <source>
        <dbReference type="RuleBase" id="RU003345"/>
    </source>
</evidence>
<evidence type="ECO:0000313" key="11">
    <source>
        <dbReference type="EMBL" id="PWF27570.1"/>
    </source>
</evidence>
<dbReference type="PANTHER" id="PTHR42862:SF1">
    <property type="entry name" value="DELTA-1-PYRROLINE-5-CARBOXYLATE DEHYDROGENASE 2, ISOFORM A-RELATED"/>
    <property type="match status" value="1"/>
</dbReference>
<dbReference type="OrthoDB" id="9812625at2"/>
<dbReference type="Gene3D" id="3.40.309.10">
    <property type="entry name" value="Aldehyde Dehydrogenase, Chain A, domain 2"/>
    <property type="match status" value="1"/>
</dbReference>
<evidence type="ECO:0000256" key="5">
    <source>
        <dbReference type="ARBA" id="ARBA00048142"/>
    </source>
</evidence>
<dbReference type="InterPro" id="IPR002872">
    <property type="entry name" value="Proline_DH_dom"/>
</dbReference>
<name>A0A2V1KB91_9ACTO</name>
<dbReference type="GO" id="GO:0009898">
    <property type="term" value="C:cytoplasmic side of plasma membrane"/>
    <property type="evidence" value="ECO:0007669"/>
    <property type="project" value="TreeGrafter"/>
</dbReference>
<dbReference type="Proteomes" id="UP000245283">
    <property type="component" value="Unassembled WGS sequence"/>
</dbReference>
<dbReference type="Pfam" id="PF00171">
    <property type="entry name" value="Aldedh"/>
    <property type="match status" value="1"/>
</dbReference>
<dbReference type="PANTHER" id="PTHR42862">
    <property type="entry name" value="DELTA-1-PYRROLINE-5-CARBOXYLATE DEHYDROGENASE 1, ISOFORM A-RELATED"/>
    <property type="match status" value="1"/>
</dbReference>
<gene>
    <name evidence="11" type="ORF">DD236_04115</name>
</gene>
<dbReference type="GO" id="GO:0003842">
    <property type="term" value="F:L-glutamate gamma-semialdehyde dehydrogenase activity"/>
    <property type="evidence" value="ECO:0007669"/>
    <property type="project" value="UniProtKB-EC"/>
</dbReference>
<comment type="caution">
    <text evidence="11">The sequence shown here is derived from an EMBL/GenBank/DDBJ whole genome shotgun (WGS) entry which is preliminary data.</text>
</comment>
<dbReference type="InterPro" id="IPR016162">
    <property type="entry name" value="Ald_DH_N"/>
</dbReference>
<dbReference type="Pfam" id="PF01619">
    <property type="entry name" value="Pro_dh"/>
    <property type="match status" value="1"/>
</dbReference>
<evidence type="ECO:0000259" key="10">
    <source>
        <dbReference type="Pfam" id="PF01619"/>
    </source>
</evidence>
<organism evidence="11 12">
    <name type="scientific">Ancrocorticia populi</name>
    <dbReference type="NCBI Taxonomy" id="2175228"/>
    <lineage>
        <taxon>Bacteria</taxon>
        <taxon>Bacillati</taxon>
        <taxon>Actinomycetota</taxon>
        <taxon>Actinomycetes</taxon>
        <taxon>Actinomycetales</taxon>
        <taxon>Actinomycetaceae</taxon>
        <taxon>Ancrocorticia</taxon>
    </lineage>
</organism>
<evidence type="ECO:0000256" key="7">
    <source>
        <dbReference type="PROSITE-ProRule" id="PRU10007"/>
    </source>
</evidence>
<keyword evidence="4" id="KW-0520">NAD</keyword>
<evidence type="ECO:0000256" key="3">
    <source>
        <dbReference type="ARBA" id="ARBA00023002"/>
    </source>
</evidence>
<keyword evidence="12" id="KW-1185">Reference proteome</keyword>
<feature type="domain" description="Aldehyde dehydrogenase" evidence="9">
    <location>
        <begin position="503"/>
        <end position="912"/>
    </location>
</feature>
<feature type="domain" description="Proline dehydrogenase" evidence="10">
    <location>
        <begin position="125"/>
        <end position="415"/>
    </location>
</feature>
<feature type="active site" evidence="6">
    <location>
        <position position="736"/>
    </location>
</feature>
<dbReference type="InterPro" id="IPR016161">
    <property type="entry name" value="Ald_DH/histidinol_DH"/>
</dbReference>
<comment type="similarity">
    <text evidence="8">Belongs to the aldehyde dehydrogenase family.</text>
</comment>
<dbReference type="GO" id="GO:0003700">
    <property type="term" value="F:DNA-binding transcription factor activity"/>
    <property type="evidence" value="ECO:0007669"/>
    <property type="project" value="InterPro"/>
</dbReference>
<dbReference type="Gene3D" id="3.20.20.220">
    <property type="match status" value="1"/>
</dbReference>
<dbReference type="EMBL" id="QETB01000001">
    <property type="protein sequence ID" value="PWF27570.1"/>
    <property type="molecule type" value="Genomic_DNA"/>
</dbReference>
<dbReference type="InterPro" id="IPR016163">
    <property type="entry name" value="Ald_DH_C"/>
</dbReference>
<sequence length="1135" mass="122632">MTSPLIDRSIEQANAWIEASQAYPNSRAAILLADVLHHEDGLDYTVSFVDGVIRPEDPGVASHNLKKLATRDVSFLPGWLAAPAKLGGSIAPGAPKLAANAAQKVFSALVGDLVVDATPEKLGSAISNLREDGSRLNINLLGEAVMGDREADRRMAATRELIERDDVDYVSLKVSAVIGPHAAYGHREAVANAVEKLVPVFRLGAETGTFINLDMEEYKDLDLTIDVFTAILDRDEFLTYRAGIVLQAYLPDARGRLADLTEWAQERRERGGAPIKVRLVKGANLAMELVDAAIHGWELTVEPSKVATDANYMAVLSDALTPERLDSVNIGVAGMNLYSLAYALTLMEDRGIGLDGRVDVEMLAGMATPQSRAVRDSIGPLLYYVPVVRPTEYDVAVAYLVRRLEENSAPANFMSNVFDLDKSEVRRHEAECFKAAAELMESGELHFGPNRLQDRHTPATIAEGFANAPDTDPALMANIAWAEEIAGRMKESTLGTNVVDVISTPEEIEDVLDRVKKAQVKWAKKSGKERAAVLRAIGQGFENHRGELIEVAGSEAGKLFDQGDVEVSEATDFALYYASLAEELDDLDGATYKPVQTTLVTPPWNFPMAIPAGGALAALAAGSGVLFKPAYLTRRTGALLAKIMWEAGVPKDLLALIDLDRVHSSSLGEQLVREADQVILTGSIETAERFRSWRPDLRLFAETSGKNAIIVTPQADMDLAVRDVVTSAFGHAGQKCSASSLVILVGSAGFSKRFQRQLVDAVRSMKPGYPWDLSTQMGPCVEEPRGKLLSGLTQLGAGERWIIKPERLGDRLWSPGVRTGVKPGSEYHLTEYFGPILGIMRADTLEEAVEWQNAVEFGLTAGIHSLDTDEIGYWLENVHAGNVYINRTITGAIVRRQPFGGWKRSSVGAGTKAGGPNYLIGLGHVEPDFSGELPKQVHIASDVLCKSRSVASTMSFIDQDRYVRVIRGMDAAREAEFSQVHDPSQLGVEKNCFRYLPATGVIIRLSENGNLGDLLAVAAGALSVGCQPQISSAVSLSRQVAEFLGSVPVTIESDAAFEQYMSGHRTTADGLRVRLLGGDAASLANAVQGSVDVAIYSEPLTASGRVELLPFVFEQAVSATNHRFGNPTKLLEGVL</sequence>
<dbReference type="EC" id="1.2.1.88" evidence="2"/>
<dbReference type="InterPro" id="IPR016160">
    <property type="entry name" value="Ald_DH_CS_CYS"/>
</dbReference>
<feature type="active site" evidence="6 7">
    <location>
        <position position="702"/>
    </location>
</feature>
<evidence type="ECO:0000256" key="6">
    <source>
        <dbReference type="PIRSR" id="PIRSR000197-1"/>
    </source>
</evidence>
<dbReference type="InterPro" id="IPR029510">
    <property type="entry name" value="Ald_DH_CS_GLU"/>
</dbReference>
<accession>A0A2V1KB91</accession>
<protein>
    <recommendedName>
        <fullName evidence="2">L-glutamate gamma-semialdehyde dehydrogenase</fullName>
        <ecNumber evidence="2">1.2.1.88</ecNumber>
    </recommendedName>
</protein>
<dbReference type="GO" id="GO:0004657">
    <property type="term" value="F:proline dehydrogenase activity"/>
    <property type="evidence" value="ECO:0007669"/>
    <property type="project" value="InterPro"/>
</dbReference>
<dbReference type="PROSITE" id="PS00687">
    <property type="entry name" value="ALDEHYDE_DEHYDR_GLU"/>
    <property type="match status" value="1"/>
</dbReference>
<dbReference type="AlphaFoldDB" id="A0A2V1KB91"/>
<dbReference type="InterPro" id="IPR029041">
    <property type="entry name" value="FAD-linked_oxidoreductase-like"/>
</dbReference>
<evidence type="ECO:0000256" key="2">
    <source>
        <dbReference type="ARBA" id="ARBA00012884"/>
    </source>
</evidence>
<evidence type="ECO:0000313" key="12">
    <source>
        <dbReference type="Proteomes" id="UP000245283"/>
    </source>
</evidence>
<dbReference type="InterPro" id="IPR015590">
    <property type="entry name" value="Aldehyde_DH_dom"/>
</dbReference>
<evidence type="ECO:0000256" key="1">
    <source>
        <dbReference type="ARBA" id="ARBA00004786"/>
    </source>
</evidence>